<evidence type="ECO:0000256" key="11">
    <source>
        <dbReference type="SAM" id="Phobius"/>
    </source>
</evidence>
<keyword evidence="4" id="KW-0337">GPI-anchor biosynthesis</keyword>
<dbReference type="UniPathway" id="UPA00196"/>
<feature type="transmembrane region" description="Helical" evidence="11">
    <location>
        <begin position="440"/>
        <end position="459"/>
    </location>
</feature>
<dbReference type="GO" id="GO:0006506">
    <property type="term" value="P:GPI anchor biosynthetic process"/>
    <property type="evidence" value="ECO:0007669"/>
    <property type="project" value="UniProtKB-UniPathway"/>
</dbReference>
<gene>
    <name evidence="12" type="ORF">GNLVRS02_ARAD1A12056g</name>
</gene>
<comment type="similarity">
    <text evidence="3">Belongs to the PIGS family.</text>
</comment>
<dbReference type="PhylomeDB" id="A0A060SXU9"/>
<protein>
    <submittedName>
        <fullName evidence="12">ARAD1A12056p</fullName>
    </submittedName>
</protein>
<reference evidence="12" key="1">
    <citation type="submission" date="2014-02" db="EMBL/GenBank/DDBJ databases">
        <authorList>
            <person name="Genoscope - CEA"/>
        </authorList>
    </citation>
    <scope>NUCLEOTIDE SEQUENCE</scope>
    <source>
        <strain evidence="12">LS3</strain>
    </source>
</reference>
<proteinExistence type="inferred from homology"/>
<evidence type="ECO:0000256" key="10">
    <source>
        <dbReference type="SAM" id="MobiDB-lite"/>
    </source>
</evidence>
<dbReference type="GO" id="GO:0042765">
    <property type="term" value="C:GPI-anchor transamidase complex"/>
    <property type="evidence" value="ECO:0007669"/>
    <property type="project" value="InterPro"/>
</dbReference>
<evidence type="ECO:0000256" key="9">
    <source>
        <dbReference type="ARBA" id="ARBA00023180"/>
    </source>
</evidence>
<dbReference type="PANTHER" id="PTHR21072:SF13">
    <property type="entry name" value="GPI TRANSAMIDASE COMPONENT PIG-S"/>
    <property type="match status" value="1"/>
</dbReference>
<keyword evidence="5 11" id="KW-0812">Transmembrane</keyword>
<accession>A0A060SXU9</accession>
<dbReference type="EMBL" id="HG937691">
    <property type="protein sequence ID" value="CDP33558.1"/>
    <property type="molecule type" value="Genomic_DNA"/>
</dbReference>
<keyword evidence="9" id="KW-0325">Glycoprotein</keyword>
<dbReference type="PANTHER" id="PTHR21072">
    <property type="entry name" value="GPI TRANSAMIDASE COMPONENT PIG-S"/>
    <property type="match status" value="1"/>
</dbReference>
<dbReference type="AlphaFoldDB" id="A0A060SXU9"/>
<organism evidence="12">
    <name type="scientific">Blastobotrys adeninivorans</name>
    <name type="common">Yeast</name>
    <name type="synonym">Arxula adeninivorans</name>
    <dbReference type="NCBI Taxonomy" id="409370"/>
    <lineage>
        <taxon>Eukaryota</taxon>
        <taxon>Fungi</taxon>
        <taxon>Dikarya</taxon>
        <taxon>Ascomycota</taxon>
        <taxon>Saccharomycotina</taxon>
        <taxon>Dipodascomycetes</taxon>
        <taxon>Dipodascales</taxon>
        <taxon>Trichomonascaceae</taxon>
        <taxon>Blastobotrys</taxon>
    </lineage>
</organism>
<evidence type="ECO:0000256" key="8">
    <source>
        <dbReference type="ARBA" id="ARBA00023136"/>
    </source>
</evidence>
<evidence type="ECO:0000313" key="12">
    <source>
        <dbReference type="EMBL" id="CDP33558.1"/>
    </source>
</evidence>
<evidence type="ECO:0000256" key="2">
    <source>
        <dbReference type="ARBA" id="ARBA00004687"/>
    </source>
</evidence>
<sequence>MPWSTDFKRRAALLCVVGMALLVGVPMWVWTTTVYRAPLNYSLMDYYDSNIGDIVRTKIPVYLNTGQEFPDLAAASQLVVDAELKKRNITNWGIDVRQGKGSYRDYNVDFRLGDEALFVTSEMGRELAITYTLELVGAGEIPELVSTVLLDYVFTEELKMFANNAQASSKVVDYSPNYHLTFSLFVGDGKDVSWDIIPALEKHFTPLRKSLSRVANFTIDTQVQHYSTPATEIGPPNDEGVRVLTQDQLPTFVNYADWSLTSIHSYPTLHFILYVPAEDDMPLKIENSEANGFTIPQWGGVVIMNPHTQHLNTKSLLPALETFSAQLLSLLGAPSLPRSPEYRVDTLARISSTRALLSAASTLGSLHRLSKSLPNIAIPPQVMKSVDEAFDSIKQALELLKQGKWNSAIVHAGRSLQRAEAAFFDKMMVGQTFFPDEHKIAVYLPLLGPVSIVILMGSIRMFKEYKSGITEELEKSKQPAQPEHRSEKAQSD</sequence>
<keyword evidence="6" id="KW-0256">Endoplasmic reticulum</keyword>
<feature type="region of interest" description="Disordered" evidence="10">
    <location>
        <begin position="471"/>
        <end position="492"/>
    </location>
</feature>
<keyword evidence="8 11" id="KW-0472">Membrane</keyword>
<dbReference type="GO" id="GO:0016255">
    <property type="term" value="P:attachment of GPI anchor to protein"/>
    <property type="evidence" value="ECO:0007669"/>
    <property type="project" value="InterPro"/>
</dbReference>
<keyword evidence="7 11" id="KW-1133">Transmembrane helix</keyword>
<evidence type="ECO:0000256" key="3">
    <source>
        <dbReference type="ARBA" id="ARBA00005316"/>
    </source>
</evidence>
<feature type="compositionally biased region" description="Basic and acidic residues" evidence="10">
    <location>
        <begin position="472"/>
        <end position="492"/>
    </location>
</feature>
<feature type="transmembrane region" description="Helical" evidence="11">
    <location>
        <begin position="12"/>
        <end position="30"/>
    </location>
</feature>
<dbReference type="Pfam" id="PF10510">
    <property type="entry name" value="PIG-S"/>
    <property type="match status" value="1"/>
</dbReference>
<reference evidence="12" key="2">
    <citation type="submission" date="2014-06" db="EMBL/GenBank/DDBJ databases">
        <title>The complete genome of Blastobotrys (Arxula) adeninivorans LS3 - a yeast of biotechnological interest.</title>
        <authorList>
            <person name="Kunze G."/>
            <person name="Gaillardin C."/>
            <person name="Czernicka M."/>
            <person name="Durrens P."/>
            <person name="Martin T."/>
            <person name="Boer E."/>
            <person name="Gabaldon T."/>
            <person name="Cruz J."/>
            <person name="Talla E."/>
            <person name="Marck C."/>
            <person name="Goffeau A."/>
            <person name="Barbe V."/>
            <person name="Baret P."/>
            <person name="Baronian K."/>
            <person name="Beier S."/>
            <person name="Bleykasten C."/>
            <person name="Bode R."/>
            <person name="Casaregola S."/>
            <person name="Despons L."/>
            <person name="Fairhead C."/>
            <person name="Giersberg M."/>
            <person name="Gierski P."/>
            <person name="Hahnel U."/>
            <person name="Hartmann A."/>
            <person name="Jankowska D."/>
            <person name="Jubin C."/>
            <person name="Jung P."/>
            <person name="Lafontaine I."/>
            <person name="Leh-Louis V."/>
            <person name="Lemaire M."/>
            <person name="Marcet-Houben M."/>
            <person name="Mascher M."/>
            <person name="Morel G."/>
            <person name="Richard G.-F."/>
            <person name="Riechen J."/>
            <person name="Sacerdot C."/>
            <person name="Sarkar A."/>
            <person name="Savel G."/>
            <person name="Schacherer J."/>
            <person name="Sherman D."/>
            <person name="Straub M.-L."/>
            <person name="Stein N."/>
            <person name="Thierry A."/>
            <person name="Trautwein-Schult A."/>
            <person name="Westhof E."/>
            <person name="Worch S."/>
            <person name="Dujon B."/>
            <person name="Souciet J.-L."/>
            <person name="Wincker P."/>
            <person name="Scholz U."/>
            <person name="Neuveglise N."/>
        </authorList>
    </citation>
    <scope>NUCLEOTIDE SEQUENCE</scope>
    <source>
        <strain evidence="12">LS3</strain>
    </source>
</reference>
<name>A0A060SXU9_BLAAD</name>
<comment type="pathway">
    <text evidence="2">Glycolipid biosynthesis; glycosylphosphatidylinositol-anchor biosynthesis.</text>
</comment>
<evidence type="ECO:0000256" key="7">
    <source>
        <dbReference type="ARBA" id="ARBA00022989"/>
    </source>
</evidence>
<dbReference type="InterPro" id="IPR019540">
    <property type="entry name" value="PtdIno-glycan_biosynth_class_S"/>
</dbReference>
<evidence type="ECO:0000256" key="4">
    <source>
        <dbReference type="ARBA" id="ARBA00022502"/>
    </source>
</evidence>
<evidence type="ECO:0000256" key="1">
    <source>
        <dbReference type="ARBA" id="ARBA00004477"/>
    </source>
</evidence>
<evidence type="ECO:0000256" key="5">
    <source>
        <dbReference type="ARBA" id="ARBA00022692"/>
    </source>
</evidence>
<evidence type="ECO:0000256" key="6">
    <source>
        <dbReference type="ARBA" id="ARBA00022824"/>
    </source>
</evidence>
<comment type="subcellular location">
    <subcellularLocation>
        <location evidence="1">Endoplasmic reticulum membrane</location>
        <topology evidence="1">Multi-pass membrane protein</topology>
    </subcellularLocation>
</comment>